<evidence type="ECO:0000256" key="2">
    <source>
        <dbReference type="ARBA" id="ARBA00022614"/>
    </source>
</evidence>
<dbReference type="InterPro" id="IPR055414">
    <property type="entry name" value="LRR_R13L4/SHOC2-like"/>
</dbReference>
<dbReference type="GO" id="GO:0005930">
    <property type="term" value="C:axoneme"/>
    <property type="evidence" value="ECO:0007669"/>
    <property type="project" value="UniProtKB-SubCell"/>
</dbReference>
<gene>
    <name evidence="5" type="ORF">VOLCADRAFT_103618</name>
</gene>
<dbReference type="InParanoid" id="D8TND7"/>
<evidence type="ECO:0000259" key="4">
    <source>
        <dbReference type="Pfam" id="PF23598"/>
    </source>
</evidence>
<dbReference type="InterPro" id="IPR052595">
    <property type="entry name" value="LRRC69/RLP"/>
</dbReference>
<dbReference type="GeneID" id="9621099"/>
<dbReference type="RefSeq" id="XP_002947835.1">
    <property type="nucleotide sequence ID" value="XM_002947789.1"/>
</dbReference>
<name>D8TND7_VOLCA</name>
<dbReference type="SMART" id="SM00369">
    <property type="entry name" value="LRR_TYP"/>
    <property type="match status" value="5"/>
</dbReference>
<feature type="domain" description="Disease resistance R13L4/SHOC-2-like LRR" evidence="4">
    <location>
        <begin position="102"/>
        <end position="203"/>
    </location>
</feature>
<sequence>MGNCLDACFRRKPEDPRARPYVQLRQQQTWAKTGIVGLRDQGLSELPAALADSAAVLKVIDASHNRLSALPAFLGSLSALQRLVLAGNRLTEALPAGAAAGLTSLKVLILDDNLLVELPEVVGQLRRLERLSASGNRLRTLPTSLGALEALQSLVVSRNALESLPDQLAGCVRLEELDAQSNDLAVIPASLGQLKRLKTMQLDNNRIFAVPSDILYGCTALQTLSLHGCPIKPDDLQETPGYKEFDERRKSKYDKVIAGGALLGNRGLDEGVDRQATFVSCLIAGGIMFIVGLAKVVPCVSEYNSCLAAHGKYYEDYCRHERDVCGASWASTSQLPTDTVMQTAVVMPQYPQGAVPLYPQPVYPPGPSGAFTGAPPVQGQPVIYNTVTPDGRIVSYFPPPPTTIFNNPLAYQPPLILPDTHARIALEISNPMIGMATPSERAFAKLCGWAA</sequence>
<dbReference type="Pfam" id="PF23598">
    <property type="entry name" value="LRR_14"/>
    <property type="match status" value="1"/>
</dbReference>
<reference evidence="5 6" key="1">
    <citation type="journal article" date="2010" name="Science">
        <title>Genomic analysis of organismal complexity in the multicellular green alga Volvox carteri.</title>
        <authorList>
            <person name="Prochnik S.E."/>
            <person name="Umen J."/>
            <person name="Nedelcu A.M."/>
            <person name="Hallmann A."/>
            <person name="Miller S.M."/>
            <person name="Nishii I."/>
            <person name="Ferris P."/>
            <person name="Kuo A."/>
            <person name="Mitros T."/>
            <person name="Fritz-Laylin L.K."/>
            <person name="Hellsten U."/>
            <person name="Chapman J."/>
            <person name="Simakov O."/>
            <person name="Rensing S.A."/>
            <person name="Terry A."/>
            <person name="Pangilinan J."/>
            <person name="Kapitonov V."/>
            <person name="Jurka J."/>
            <person name="Salamov A."/>
            <person name="Shapiro H."/>
            <person name="Schmutz J."/>
            <person name="Grimwood J."/>
            <person name="Lindquist E."/>
            <person name="Lucas S."/>
            <person name="Grigoriev I.V."/>
            <person name="Schmitt R."/>
            <person name="Kirk D."/>
            <person name="Rokhsar D.S."/>
        </authorList>
    </citation>
    <scope>NUCLEOTIDE SEQUENCE [LARGE SCALE GENOMIC DNA]</scope>
    <source>
        <strain evidence="6">f. Nagariensis / Eve</strain>
    </source>
</reference>
<dbReference type="SMART" id="SM00364">
    <property type="entry name" value="LRR_BAC"/>
    <property type="match status" value="5"/>
</dbReference>
<dbReference type="AlphaFoldDB" id="D8TND7"/>
<dbReference type="KEGG" id="vcn:VOLCADRAFT_103618"/>
<dbReference type="eggNOG" id="KOG0619">
    <property type="taxonomic scope" value="Eukaryota"/>
</dbReference>
<dbReference type="InterPro" id="IPR032675">
    <property type="entry name" value="LRR_dom_sf"/>
</dbReference>
<protein>
    <recommendedName>
        <fullName evidence="4">Disease resistance R13L4/SHOC-2-like LRR domain-containing protein</fullName>
    </recommendedName>
</protein>
<comment type="subcellular location">
    <subcellularLocation>
        <location evidence="1">Cytoplasm</location>
        <location evidence="1">Cytoskeleton</location>
        <location evidence="1">Cilium axoneme</location>
    </subcellularLocation>
</comment>
<dbReference type="EMBL" id="GL378329">
    <property type="protein sequence ID" value="EFJ50823.1"/>
    <property type="molecule type" value="Genomic_DNA"/>
</dbReference>
<dbReference type="PANTHER" id="PTHR48057:SF7">
    <property type="entry name" value="LEUCINE-RICH REPEAT SERINE_THREONINE-PROTEIN KINASE 1"/>
    <property type="match status" value="1"/>
</dbReference>
<dbReference type="Gene3D" id="3.80.10.10">
    <property type="entry name" value="Ribonuclease Inhibitor"/>
    <property type="match status" value="2"/>
</dbReference>
<accession>D8TND7</accession>
<evidence type="ECO:0000256" key="1">
    <source>
        <dbReference type="ARBA" id="ARBA00004430"/>
    </source>
</evidence>
<evidence type="ECO:0000256" key="3">
    <source>
        <dbReference type="ARBA" id="ARBA00022737"/>
    </source>
</evidence>
<keyword evidence="6" id="KW-1185">Reference proteome</keyword>
<dbReference type="SUPFAM" id="SSF52058">
    <property type="entry name" value="L domain-like"/>
    <property type="match status" value="1"/>
</dbReference>
<dbReference type="OrthoDB" id="566279at2759"/>
<evidence type="ECO:0000313" key="5">
    <source>
        <dbReference type="EMBL" id="EFJ50823.1"/>
    </source>
</evidence>
<dbReference type="FunCoup" id="D8TND7">
    <property type="interactions" value="164"/>
</dbReference>
<proteinExistence type="predicted"/>
<keyword evidence="3" id="KW-0677">Repeat</keyword>
<dbReference type="PANTHER" id="PTHR48057">
    <property type="entry name" value="LEUCINE-RICH REPEAT SERINE/THREONINE-PROTEIN KINASE 1"/>
    <property type="match status" value="1"/>
</dbReference>
<dbReference type="STRING" id="3068.D8TND7"/>
<evidence type="ECO:0000313" key="6">
    <source>
        <dbReference type="Proteomes" id="UP000001058"/>
    </source>
</evidence>
<keyword evidence="2" id="KW-0433">Leucine-rich repeat</keyword>
<dbReference type="InterPro" id="IPR003591">
    <property type="entry name" value="Leu-rich_rpt_typical-subtyp"/>
</dbReference>
<organism evidence="6">
    <name type="scientific">Volvox carteri f. nagariensis</name>
    <dbReference type="NCBI Taxonomy" id="3068"/>
    <lineage>
        <taxon>Eukaryota</taxon>
        <taxon>Viridiplantae</taxon>
        <taxon>Chlorophyta</taxon>
        <taxon>core chlorophytes</taxon>
        <taxon>Chlorophyceae</taxon>
        <taxon>CS clade</taxon>
        <taxon>Chlamydomonadales</taxon>
        <taxon>Volvocaceae</taxon>
        <taxon>Volvox</taxon>
    </lineage>
</organism>
<dbReference type="Proteomes" id="UP000001058">
    <property type="component" value="Unassembled WGS sequence"/>
</dbReference>